<accession>A0A9W8L479</accession>
<dbReference type="GO" id="GO:0070728">
    <property type="term" value="F:L-leucine binding"/>
    <property type="evidence" value="ECO:0007669"/>
    <property type="project" value="TreeGrafter"/>
</dbReference>
<gene>
    <name evidence="2" type="primary">SESN1</name>
    <name evidence="2" type="ORF">IWW39_002743</name>
</gene>
<dbReference type="GO" id="GO:0071233">
    <property type="term" value="P:cellular response to L-leucine"/>
    <property type="evidence" value="ECO:0007669"/>
    <property type="project" value="TreeGrafter"/>
</dbReference>
<feature type="compositionally biased region" description="Polar residues" evidence="1">
    <location>
        <begin position="30"/>
        <end position="41"/>
    </location>
</feature>
<proteinExistence type="predicted"/>
<reference evidence="2" key="1">
    <citation type="submission" date="2022-07" db="EMBL/GenBank/DDBJ databases">
        <title>Phylogenomic reconstructions and comparative analyses of Kickxellomycotina fungi.</title>
        <authorList>
            <person name="Reynolds N.K."/>
            <person name="Stajich J.E."/>
            <person name="Barry K."/>
            <person name="Grigoriev I.V."/>
            <person name="Crous P."/>
            <person name="Smith M.E."/>
        </authorList>
    </citation>
    <scope>NUCLEOTIDE SEQUENCE</scope>
    <source>
        <strain evidence="2">CBS 109367</strain>
    </source>
</reference>
<dbReference type="OrthoDB" id="337464at2759"/>
<feature type="region of interest" description="Disordered" evidence="1">
    <location>
        <begin position="1"/>
        <end position="45"/>
    </location>
</feature>
<protein>
    <submittedName>
        <fullName evidence="2">Sestrin-1</fullName>
    </submittedName>
</protein>
<dbReference type="Proteomes" id="UP001151516">
    <property type="component" value="Unassembled WGS sequence"/>
</dbReference>
<dbReference type="PANTHER" id="PTHR12474">
    <property type="entry name" value="P53 REGULATED PA26 NUCLEAR PROTEIN SESTRIN"/>
    <property type="match status" value="1"/>
</dbReference>
<dbReference type="GO" id="GO:0016684">
    <property type="term" value="F:oxidoreductase activity, acting on peroxide as acceptor"/>
    <property type="evidence" value="ECO:0007669"/>
    <property type="project" value="TreeGrafter"/>
</dbReference>
<dbReference type="GO" id="GO:0016239">
    <property type="term" value="P:positive regulation of macroautophagy"/>
    <property type="evidence" value="ECO:0007669"/>
    <property type="project" value="TreeGrafter"/>
</dbReference>
<evidence type="ECO:0000256" key="1">
    <source>
        <dbReference type="SAM" id="MobiDB-lite"/>
    </source>
</evidence>
<dbReference type="PANTHER" id="PTHR12474:SF0">
    <property type="entry name" value="SESTRIN HOMOLOG"/>
    <property type="match status" value="1"/>
</dbReference>
<dbReference type="GO" id="GO:1901031">
    <property type="term" value="P:regulation of response to reactive oxygen species"/>
    <property type="evidence" value="ECO:0007669"/>
    <property type="project" value="InterPro"/>
</dbReference>
<dbReference type="GO" id="GO:1904262">
    <property type="term" value="P:negative regulation of TORC1 signaling"/>
    <property type="evidence" value="ECO:0007669"/>
    <property type="project" value="TreeGrafter"/>
</dbReference>
<evidence type="ECO:0000313" key="2">
    <source>
        <dbReference type="EMBL" id="KAJ2687667.1"/>
    </source>
</evidence>
<name>A0A9W8L479_9FUNG</name>
<dbReference type="InterPro" id="IPR006730">
    <property type="entry name" value="Sestrin"/>
</dbReference>
<comment type="caution">
    <text evidence="2">The sequence shown here is derived from an EMBL/GenBank/DDBJ whole genome shotgun (WGS) entry which is preliminary data.</text>
</comment>
<organism evidence="2 3">
    <name type="scientific">Coemansia spiralis</name>
    <dbReference type="NCBI Taxonomy" id="417178"/>
    <lineage>
        <taxon>Eukaryota</taxon>
        <taxon>Fungi</taxon>
        <taxon>Fungi incertae sedis</taxon>
        <taxon>Zoopagomycota</taxon>
        <taxon>Kickxellomycotina</taxon>
        <taxon>Kickxellomycetes</taxon>
        <taxon>Kickxellales</taxon>
        <taxon>Kickxellaceae</taxon>
        <taxon>Coemansia</taxon>
    </lineage>
</organism>
<dbReference type="GO" id="GO:0005634">
    <property type="term" value="C:nucleus"/>
    <property type="evidence" value="ECO:0007669"/>
    <property type="project" value="InterPro"/>
</dbReference>
<evidence type="ECO:0000313" key="3">
    <source>
        <dbReference type="Proteomes" id="UP001151516"/>
    </source>
</evidence>
<dbReference type="GO" id="GO:1990253">
    <property type="term" value="P:cellular response to leucine starvation"/>
    <property type="evidence" value="ECO:0007669"/>
    <property type="project" value="TreeGrafter"/>
</dbReference>
<sequence length="973" mass="106581">MSGQHLFPRMPTSPNGSPIHSSHRSPGHSARNTARTESANPRSCWATMRRERQARVDAVLDAHATNVAAGLPSPPQRSENTRGAAAQDIVKAVRSRAREVGWMLGKRTKPRATRLTSLAQALRSTQYDEDDVISDGLRAGGLAEGPAEQSAEFDTVQEIVALRGLMRSLVRLQTEHPDADVRRSTGELLVRLHGGEKKALNIPLPRATAAGPSFFFPAQAFAQVVHAHASNTYDAGDLSSSDEEFSACSDDSSQPERVDNWARNFAEVLETPYPLGPPHLFQLLQAQPQCGYALAMTFGSIFNVQRSSVKESDAHCLFAAAAAQVGCFPLVCLAEGRALATCDNENGAACEAWLNHGLQAAPAKSQLLARFGAHLCARPWHLCADDVARYVDEYVHIHATQRTSAMSTPRRSLSSSVIAAGLSRKSVEESALRDLLHAVVIMSVGHGLGTFASACGITPDLDLPAGSFFPPSEPFMVAETISGLSPVPPPELPQPPLQEVPMPLSPTFVDQVEKNTADMIARLQQPLYPEPARSDNSYHVESQVSPHMPWIQQHSLPPPPVSLLRHLSGGAESRTSAYLRSLGHVIDPLTSTAQHFDAYRHMRARKLAKYDLPNEAAAPQLPADSGNGIDCEPPMPQPSIERPRALQSQGQTTSVHLTTREDLHWDSLSAYLRQQLSINDDYLGKEAQTARGLTARPFAEAAMPCVSPQSDSSDTAVFVADLGISPLKSEGSKHEWDRSPEFAEGGPIDDLRPKCYSMSNVFSVSHTSPSRNIYPSTKPASSSSRTTAPLVVDARQFHDAIWHYTLSLYHIYEEYYFYSKFKDEMTPDSTQIDLQHPARYADTNYYSQQGAVPIPSQHNNHNYYKGSGPEAMSVDTETDMDMSNSSSQYHFSNSPQQYNKRLTEELKLHIRSVVRNPGSIHAVAAQPPMATGLNLCIEEMVHVNLVISLAQRQAEIIHGIRAIREYEEGPARR</sequence>
<dbReference type="AlphaFoldDB" id="A0A9W8L479"/>
<keyword evidence="3" id="KW-1185">Reference proteome</keyword>
<dbReference type="EMBL" id="JANBTX010000065">
    <property type="protein sequence ID" value="KAJ2687667.1"/>
    <property type="molecule type" value="Genomic_DNA"/>
</dbReference>